<keyword evidence="6 8" id="KW-1133">Transmembrane helix</keyword>
<evidence type="ECO:0000256" key="4">
    <source>
        <dbReference type="ARBA" id="ARBA00022692"/>
    </source>
</evidence>
<dbReference type="OrthoDB" id="190428at2"/>
<dbReference type="EMBL" id="CP001998">
    <property type="protein sequence ID" value="ADE55441.1"/>
    <property type="molecule type" value="Genomic_DNA"/>
</dbReference>
<dbReference type="AlphaFoldDB" id="D5ENG5"/>
<feature type="transmembrane region" description="Helical" evidence="8">
    <location>
        <begin position="221"/>
        <end position="238"/>
    </location>
</feature>
<keyword evidence="3" id="KW-0645">Protease</keyword>
<dbReference type="InterPro" id="IPR026392">
    <property type="entry name" value="Exo/Archaeosortase_dom"/>
</dbReference>
<name>D5ENG5_CORAD</name>
<protein>
    <submittedName>
        <fullName evidence="9">Exosortase EpsH-related protein</fullName>
    </submittedName>
</protein>
<evidence type="ECO:0000256" key="6">
    <source>
        <dbReference type="ARBA" id="ARBA00022989"/>
    </source>
</evidence>
<comment type="subcellular location">
    <subcellularLocation>
        <location evidence="1">Cell membrane</location>
        <topology evidence="1">Multi-pass membrane protein</topology>
    </subcellularLocation>
</comment>
<keyword evidence="2" id="KW-1003">Cell membrane</keyword>
<reference evidence="9 10" key="1">
    <citation type="journal article" date="2010" name="Stand. Genomic Sci.">
        <title>Complete genome sequence of Coraliomargarita akajimensis type strain (04OKA010-24).</title>
        <authorList>
            <person name="Mavromatis K."/>
            <person name="Abt B."/>
            <person name="Brambilla E."/>
            <person name="Lapidus A."/>
            <person name="Copeland A."/>
            <person name="Deshpande S."/>
            <person name="Nolan M."/>
            <person name="Lucas S."/>
            <person name="Tice H."/>
            <person name="Cheng J.F."/>
            <person name="Han C."/>
            <person name="Detter J.C."/>
            <person name="Woyke T."/>
            <person name="Goodwin L."/>
            <person name="Pitluck S."/>
            <person name="Held B."/>
            <person name="Brettin T."/>
            <person name="Tapia R."/>
            <person name="Ivanova N."/>
            <person name="Mikhailova N."/>
            <person name="Pati A."/>
            <person name="Liolios K."/>
            <person name="Chen A."/>
            <person name="Palaniappan K."/>
            <person name="Land M."/>
            <person name="Hauser L."/>
            <person name="Chang Y.J."/>
            <person name="Jeffries C.D."/>
            <person name="Rohde M."/>
            <person name="Goker M."/>
            <person name="Bristow J."/>
            <person name="Eisen J.A."/>
            <person name="Markowitz V."/>
            <person name="Hugenholtz P."/>
            <person name="Klenk H.P."/>
            <person name="Kyrpides N.C."/>
        </authorList>
    </citation>
    <scope>NUCLEOTIDE SEQUENCE [LARGE SCALE GENOMIC DNA]</scope>
    <source>
        <strain evidence="10">DSM 45221 / IAM 15411 / JCM 23193 / KCTC 12865</strain>
    </source>
</reference>
<keyword evidence="4 8" id="KW-0812">Transmembrane</keyword>
<dbReference type="RefSeq" id="WP_013044163.1">
    <property type="nucleotide sequence ID" value="NC_014008.1"/>
</dbReference>
<accession>D5ENG5</accession>
<dbReference type="GO" id="GO:0008233">
    <property type="term" value="F:peptidase activity"/>
    <property type="evidence" value="ECO:0007669"/>
    <property type="project" value="UniProtKB-KW"/>
</dbReference>
<dbReference type="InterPro" id="IPR019127">
    <property type="entry name" value="Exosortase"/>
</dbReference>
<dbReference type="eggNOG" id="ENOG5030PBN">
    <property type="taxonomic scope" value="Bacteria"/>
</dbReference>
<evidence type="ECO:0000256" key="7">
    <source>
        <dbReference type="ARBA" id="ARBA00023136"/>
    </source>
</evidence>
<organism evidence="9 10">
    <name type="scientific">Coraliomargarita akajimensis (strain DSM 45221 / IAM 15411 / JCM 23193 / KCTC 12865 / 04OKA010-24)</name>
    <dbReference type="NCBI Taxonomy" id="583355"/>
    <lineage>
        <taxon>Bacteria</taxon>
        <taxon>Pseudomonadati</taxon>
        <taxon>Verrucomicrobiota</taxon>
        <taxon>Opitutia</taxon>
        <taxon>Puniceicoccales</taxon>
        <taxon>Coraliomargaritaceae</taxon>
        <taxon>Coraliomargarita</taxon>
    </lineage>
</organism>
<feature type="transmembrane region" description="Helical" evidence="8">
    <location>
        <begin position="250"/>
        <end position="273"/>
    </location>
</feature>
<gene>
    <name evidence="9" type="ordered locus">Caka_2425</name>
</gene>
<keyword evidence="10" id="KW-1185">Reference proteome</keyword>
<evidence type="ECO:0000256" key="2">
    <source>
        <dbReference type="ARBA" id="ARBA00022475"/>
    </source>
</evidence>
<evidence type="ECO:0000256" key="8">
    <source>
        <dbReference type="SAM" id="Phobius"/>
    </source>
</evidence>
<dbReference type="KEGG" id="caa:Caka_2425"/>
<dbReference type="NCBIfam" id="TIGR04178">
    <property type="entry name" value="exo_archaeo"/>
    <property type="match status" value="1"/>
</dbReference>
<dbReference type="GO" id="GO:0005886">
    <property type="term" value="C:plasma membrane"/>
    <property type="evidence" value="ECO:0007669"/>
    <property type="project" value="UniProtKB-SubCell"/>
</dbReference>
<evidence type="ECO:0000313" key="10">
    <source>
        <dbReference type="Proteomes" id="UP000000925"/>
    </source>
</evidence>
<feature type="transmembrane region" description="Helical" evidence="8">
    <location>
        <begin position="118"/>
        <end position="139"/>
    </location>
</feature>
<feature type="transmembrane region" description="Helical" evidence="8">
    <location>
        <begin position="146"/>
        <end position="164"/>
    </location>
</feature>
<dbReference type="HOGENOM" id="CLU_887709_0_0_0"/>
<sequence>MALRQQLLAGFRAQRSNSDFWIHCLLYACLLLAFWPITTWVATSAHEQSRIFHALVVLMLATVFLVRYGGVQIQAPLQLNRSARRYLVASYLLLIASFGFRQLAVLTEESPQALTHQALSLLSIPAYGCALISVALFAFGEQARRIAITVGWTLTSFLVLSLLMEPLDWPLRHLAGDWSGWLLSLIGQSVELSLTQNEEGIPMLILMVNEHPFHVASECNGFGVILTSVLVSILLAFYRRLSPFDFGLNLLAGLLIGFAFNTLRIVIIVLLAPHMLEHYMLMHEIVGGVAFWGCLVATWLILNGPTRDEATTK</sequence>
<evidence type="ECO:0000256" key="1">
    <source>
        <dbReference type="ARBA" id="ARBA00004651"/>
    </source>
</evidence>
<dbReference type="Pfam" id="PF09721">
    <property type="entry name" value="Exosortase_EpsH"/>
    <property type="match status" value="1"/>
</dbReference>
<feature type="transmembrane region" description="Helical" evidence="8">
    <location>
        <begin position="20"/>
        <end position="38"/>
    </location>
</feature>
<dbReference type="STRING" id="583355.Caka_2425"/>
<evidence type="ECO:0000313" key="9">
    <source>
        <dbReference type="EMBL" id="ADE55441.1"/>
    </source>
</evidence>
<evidence type="ECO:0000256" key="3">
    <source>
        <dbReference type="ARBA" id="ARBA00022670"/>
    </source>
</evidence>
<proteinExistence type="predicted"/>
<feature type="transmembrane region" description="Helical" evidence="8">
    <location>
        <begin position="285"/>
        <end position="302"/>
    </location>
</feature>
<feature type="transmembrane region" description="Helical" evidence="8">
    <location>
        <begin position="86"/>
        <end position="106"/>
    </location>
</feature>
<feature type="transmembrane region" description="Helical" evidence="8">
    <location>
        <begin position="50"/>
        <end position="66"/>
    </location>
</feature>
<keyword evidence="7 8" id="KW-0472">Membrane</keyword>
<dbReference type="Proteomes" id="UP000000925">
    <property type="component" value="Chromosome"/>
</dbReference>
<dbReference type="GO" id="GO:0006508">
    <property type="term" value="P:proteolysis"/>
    <property type="evidence" value="ECO:0007669"/>
    <property type="project" value="UniProtKB-KW"/>
</dbReference>
<evidence type="ECO:0000256" key="5">
    <source>
        <dbReference type="ARBA" id="ARBA00022801"/>
    </source>
</evidence>
<keyword evidence="5" id="KW-0378">Hydrolase</keyword>